<name>A0ACB8B0R0_9AGAM</name>
<comment type="caution">
    <text evidence="1">The sequence shown here is derived from an EMBL/GenBank/DDBJ whole genome shotgun (WGS) entry which is preliminary data.</text>
</comment>
<evidence type="ECO:0000313" key="2">
    <source>
        <dbReference type="Proteomes" id="UP000790709"/>
    </source>
</evidence>
<evidence type="ECO:0000313" key="1">
    <source>
        <dbReference type="EMBL" id="KAH7919152.1"/>
    </source>
</evidence>
<proteinExistence type="predicted"/>
<accession>A0ACB8B0R0</accession>
<organism evidence="1 2">
    <name type="scientific">Leucogyrophana mollusca</name>
    <dbReference type="NCBI Taxonomy" id="85980"/>
    <lineage>
        <taxon>Eukaryota</taxon>
        <taxon>Fungi</taxon>
        <taxon>Dikarya</taxon>
        <taxon>Basidiomycota</taxon>
        <taxon>Agaricomycotina</taxon>
        <taxon>Agaricomycetes</taxon>
        <taxon>Agaricomycetidae</taxon>
        <taxon>Boletales</taxon>
        <taxon>Boletales incertae sedis</taxon>
        <taxon>Leucogyrophana</taxon>
    </lineage>
</organism>
<keyword evidence="2" id="KW-1185">Reference proteome</keyword>
<dbReference type="Proteomes" id="UP000790709">
    <property type="component" value="Unassembled WGS sequence"/>
</dbReference>
<reference evidence="1" key="1">
    <citation type="journal article" date="2021" name="New Phytol.">
        <title>Evolutionary innovations through gain and loss of genes in the ectomycorrhizal Boletales.</title>
        <authorList>
            <person name="Wu G."/>
            <person name="Miyauchi S."/>
            <person name="Morin E."/>
            <person name="Kuo A."/>
            <person name="Drula E."/>
            <person name="Varga T."/>
            <person name="Kohler A."/>
            <person name="Feng B."/>
            <person name="Cao Y."/>
            <person name="Lipzen A."/>
            <person name="Daum C."/>
            <person name="Hundley H."/>
            <person name="Pangilinan J."/>
            <person name="Johnson J."/>
            <person name="Barry K."/>
            <person name="LaButti K."/>
            <person name="Ng V."/>
            <person name="Ahrendt S."/>
            <person name="Min B."/>
            <person name="Choi I.G."/>
            <person name="Park H."/>
            <person name="Plett J.M."/>
            <person name="Magnuson J."/>
            <person name="Spatafora J.W."/>
            <person name="Nagy L.G."/>
            <person name="Henrissat B."/>
            <person name="Grigoriev I.V."/>
            <person name="Yang Z.L."/>
            <person name="Xu J."/>
            <person name="Martin F.M."/>
        </authorList>
    </citation>
    <scope>NUCLEOTIDE SEQUENCE</scope>
    <source>
        <strain evidence="1">KUC20120723A-06</strain>
    </source>
</reference>
<gene>
    <name evidence="1" type="ORF">BV22DRAFT_1041177</name>
</gene>
<sequence length="269" mass="30538">MFQASPQYSPIGGVDDDEAKLLHDGAEGFPAAPRPNSRFLRLLPWLSHGVLICASMVFFTLWMLAPSPDALVLYSPANEAIESIGIIRFNGSLGAPSIYRGSPSPEVDAAWERVSHDSRPTRMTLEQLLRTGEEPLPFMAKYPDEYGGGYIATVEVIHQLHCLNMLRKVTWGEHYKHSDHSFDDTPEAFRTHVDHCIEMIRQNIMCRGDVTMITYDWVKGSKDPFPNFNVRHQCRNFDKVLDWVDAHRVFIPKSKFVRLEDSVDLPSPP</sequence>
<dbReference type="EMBL" id="MU266690">
    <property type="protein sequence ID" value="KAH7919152.1"/>
    <property type="molecule type" value="Genomic_DNA"/>
</dbReference>
<protein>
    <submittedName>
        <fullName evidence="1">Uncharacterized protein</fullName>
    </submittedName>
</protein>